<dbReference type="InterPro" id="IPR011011">
    <property type="entry name" value="Znf_FYVE_PHD"/>
</dbReference>
<feature type="compositionally biased region" description="Acidic residues" evidence="10">
    <location>
        <begin position="44"/>
        <end position="95"/>
    </location>
</feature>
<feature type="binding site" evidence="8">
    <location>
        <position position="862"/>
    </location>
    <ligand>
        <name>Zn(2+)</name>
        <dbReference type="ChEBI" id="CHEBI:29105"/>
        <label>2</label>
    </ligand>
</feature>
<evidence type="ECO:0000259" key="11">
    <source>
        <dbReference type="PROSITE" id="PS50016"/>
    </source>
</evidence>
<feature type="compositionally biased region" description="Acidic residues" evidence="10">
    <location>
        <begin position="368"/>
        <end position="385"/>
    </location>
</feature>
<feature type="site" description="Histone H3K4me3 binding" evidence="7">
    <location>
        <position position="866"/>
    </location>
</feature>
<protein>
    <recommendedName>
        <fullName evidence="11">PHD-type domain-containing protein</fullName>
    </recommendedName>
</protein>
<dbReference type="PROSITE" id="PS01359">
    <property type="entry name" value="ZF_PHD_1"/>
    <property type="match status" value="1"/>
</dbReference>
<name>A0A8S1GXA7_9PELO</name>
<keyword evidence="13" id="KW-1185">Reference proteome</keyword>
<feature type="site" description="Histone H3K4me3 binding" evidence="7">
    <location>
        <position position="858"/>
    </location>
</feature>
<feature type="binding site" evidence="8">
    <location>
        <position position="844"/>
    </location>
    <ligand>
        <name>Zn(2+)</name>
        <dbReference type="ChEBI" id="CHEBI:29105"/>
        <label>1</label>
    </ligand>
</feature>
<dbReference type="InterPro" id="IPR013083">
    <property type="entry name" value="Znf_RING/FYVE/PHD"/>
</dbReference>
<feature type="domain" description="PHD-type" evidence="11">
    <location>
        <begin position="841"/>
        <end position="890"/>
    </location>
</feature>
<evidence type="ECO:0000256" key="9">
    <source>
        <dbReference type="PROSITE-ProRule" id="PRU00146"/>
    </source>
</evidence>
<feature type="compositionally biased region" description="Polar residues" evidence="10">
    <location>
        <begin position="721"/>
        <end position="741"/>
    </location>
</feature>
<feature type="site" description="Histone H3K4me3 binding" evidence="7">
    <location>
        <position position="854"/>
    </location>
</feature>
<dbReference type="Gene3D" id="3.30.40.10">
    <property type="entry name" value="Zinc/RING finger domain, C3HC4 (zinc finger)"/>
    <property type="match status" value="1"/>
</dbReference>
<gene>
    <name evidence="12" type="ORF">CAUJ_LOCUS3680</name>
</gene>
<dbReference type="EMBL" id="CAJGYM010000007">
    <property type="protein sequence ID" value="CAD6187761.1"/>
    <property type="molecule type" value="Genomic_DNA"/>
</dbReference>
<evidence type="ECO:0000256" key="1">
    <source>
        <dbReference type="ARBA" id="ARBA00004123"/>
    </source>
</evidence>
<dbReference type="GO" id="GO:0008270">
    <property type="term" value="F:zinc ion binding"/>
    <property type="evidence" value="ECO:0007669"/>
    <property type="project" value="UniProtKB-KW"/>
</dbReference>
<sequence length="921" mass="103101">MSTAPFEGPSSGPDPGFEAEGGQGVEGEDFVPPRVPEGTSTAEVVDDEDPNRGSDDDDDDSDDDDDVDSSDGSSEESDVTEESEDDFENTSEDSDSSTISGISNLSSISSLSGFSELWRRYGPGRVGREVEEMEVEVEEEVAEPENENEWIYQIVAENGHIDYEHLMYLSQRRALPFARISVPPTPEGSYVEDEEYERDQHLPFYVDAFRRNVEVDISDGDENEGDDEMDFDEEEEDEQEQKEEHEEQDDDVHVKQEDEEVEEEQEEEQEEKVDDESEEEAVEDEDEAGGDEEEALEEAEFDEEQEELVEEEKEFEMEGEEEIEDEELEMEVEEEEEEEVVMEDEEEEEGEEVIEEEKDRIEVKIEDVSEQPEEAEYEEMAEEDAGSSSTGFEELHEERPFDSATSSSDDENVGQPQHRIRTFLPFFRRHFLGGSELRIAPNEESASTSDQGADADAETLEGEEEVHPLVSYCFRQAMRARGIPLDRKRKVVEPEIVVKSEPMDDYEDDGPCSSRQNPRSSHQKPSTSRPFFNNYVNGRRDTASSSKPSAAKEIANKRRATVVDAVKKFCGQISHHLNTLEATSSVQFFEANLMTDECDLEITLASGLPLFEDPVPEPVQVAAPAPPPPEKPKRRSGRLAANAAGSSRQEPRKPVRADSEDDDDDVAGPSVKSPSPVVPPLKPEVKVNGVLESRKDEAGPAKFTKPATPAVRNSPAPVGRQTPNGSTPNTSASPMTVTVMTRSARDRSDLNQQPSTSSSTPAVPTRSLKRDVREKEKEKEKKHEEDAEDSNGEEPPVKRQRRSVNQTPVVEKAKPKKEVSVKKRQSARVAKNVKAKAEDEPTYCFCNRISFGEMVGCDNEKCEFEWFHFECIGLTSKPKGKWFCPDCRHPDNPKLPKPLVAGNGLSNGGRSHKNDDKDSDS</sequence>
<feature type="compositionally biased region" description="Basic and acidic residues" evidence="10">
    <location>
        <begin position="912"/>
        <end position="921"/>
    </location>
</feature>
<feature type="binding site" evidence="8">
    <location>
        <position position="887"/>
    </location>
    <ligand>
        <name>Zn(2+)</name>
        <dbReference type="ChEBI" id="CHEBI:29105"/>
        <label>2</label>
    </ligand>
</feature>
<keyword evidence="5 8" id="KW-0862">Zinc</keyword>
<feature type="region of interest" description="Disordered" evidence="10">
    <location>
        <begin position="213"/>
        <end position="417"/>
    </location>
</feature>
<feature type="compositionally biased region" description="Basic and acidic residues" evidence="10">
    <location>
        <begin position="768"/>
        <end position="785"/>
    </location>
</feature>
<feature type="region of interest" description="Disordered" evidence="10">
    <location>
        <begin position="500"/>
        <end position="550"/>
    </location>
</feature>
<feature type="region of interest" description="Disordered" evidence="10">
    <location>
        <begin position="890"/>
        <end position="921"/>
    </location>
</feature>
<dbReference type="PROSITE" id="PS50016">
    <property type="entry name" value="ZF_PHD_2"/>
    <property type="match status" value="1"/>
</dbReference>
<evidence type="ECO:0000256" key="3">
    <source>
        <dbReference type="ARBA" id="ARBA00022723"/>
    </source>
</evidence>
<feature type="binding site" evidence="8">
    <location>
        <position position="868"/>
    </location>
    <ligand>
        <name>Zn(2+)</name>
        <dbReference type="ChEBI" id="CHEBI:29105"/>
        <label>1</label>
    </ligand>
</feature>
<dbReference type="PANTHER" id="PTHR10333">
    <property type="entry name" value="INHIBITOR OF GROWTH PROTEIN"/>
    <property type="match status" value="1"/>
</dbReference>
<feature type="region of interest" description="Disordered" evidence="10">
    <location>
        <begin position="438"/>
        <end position="464"/>
    </location>
</feature>
<comment type="similarity">
    <text evidence="2">Belongs to the ING family.</text>
</comment>
<dbReference type="FunFam" id="3.30.40.10:FF:000021">
    <property type="entry name" value="Inhibitor of growth 2b"/>
    <property type="match status" value="1"/>
</dbReference>
<feature type="binding site" evidence="8">
    <location>
        <position position="857"/>
    </location>
    <ligand>
        <name>Zn(2+)</name>
        <dbReference type="ChEBI" id="CHEBI:29105"/>
        <label>2</label>
    </ligand>
</feature>
<feature type="compositionally biased region" description="Acidic residues" evidence="10">
    <location>
        <begin position="216"/>
        <end position="250"/>
    </location>
</feature>
<dbReference type="SUPFAM" id="SSF57903">
    <property type="entry name" value="FYVE/PHD zinc finger"/>
    <property type="match status" value="1"/>
</dbReference>
<keyword evidence="6" id="KW-0539">Nucleus</keyword>
<feature type="compositionally biased region" description="Basic and acidic residues" evidence="10">
    <location>
        <begin position="649"/>
        <end position="658"/>
    </location>
</feature>
<keyword evidence="3 8" id="KW-0479">Metal-binding</keyword>
<proteinExistence type="inferred from homology"/>
<feature type="compositionally biased region" description="Acidic residues" evidence="10">
    <location>
        <begin position="453"/>
        <end position="464"/>
    </location>
</feature>
<feature type="compositionally biased region" description="Basic and acidic residues" evidence="10">
    <location>
        <begin position="357"/>
        <end position="367"/>
    </location>
</feature>
<dbReference type="AlphaFoldDB" id="A0A8S1GXA7"/>
<reference evidence="12" key="1">
    <citation type="submission" date="2020-10" db="EMBL/GenBank/DDBJ databases">
        <authorList>
            <person name="Kikuchi T."/>
        </authorList>
    </citation>
    <scope>NUCLEOTIDE SEQUENCE</scope>
    <source>
        <strain evidence="12">NKZ352</strain>
    </source>
</reference>
<feature type="compositionally biased region" description="Basic and acidic residues" evidence="10">
    <location>
        <begin position="811"/>
        <end position="821"/>
    </location>
</feature>
<dbReference type="SMART" id="SM00249">
    <property type="entry name" value="PHD"/>
    <property type="match status" value="1"/>
</dbReference>
<keyword evidence="4 9" id="KW-0863">Zinc-finger</keyword>
<dbReference type="OrthoDB" id="5411773at2759"/>
<feature type="compositionally biased region" description="Polar residues" evidence="10">
    <location>
        <begin position="513"/>
        <end position="536"/>
    </location>
</feature>
<feature type="binding site" evidence="8">
    <location>
        <position position="884"/>
    </location>
    <ligand>
        <name>Zn(2+)</name>
        <dbReference type="ChEBI" id="CHEBI:29105"/>
        <label>2</label>
    </ligand>
</feature>
<evidence type="ECO:0000313" key="13">
    <source>
        <dbReference type="Proteomes" id="UP000835052"/>
    </source>
</evidence>
<dbReference type="InterPro" id="IPR028651">
    <property type="entry name" value="ING_fam"/>
</dbReference>
<comment type="caution">
    <text evidence="12">The sequence shown here is derived from an EMBL/GenBank/DDBJ whole genome shotgun (WGS) entry which is preliminary data.</text>
</comment>
<feature type="region of interest" description="Disordered" evidence="10">
    <location>
        <begin position="1"/>
        <end position="106"/>
    </location>
</feature>
<dbReference type="CDD" id="cd15505">
    <property type="entry name" value="PHD_ING"/>
    <property type="match status" value="1"/>
</dbReference>
<dbReference type="InterPro" id="IPR019787">
    <property type="entry name" value="Znf_PHD-finger"/>
</dbReference>
<dbReference type="InterPro" id="IPR001965">
    <property type="entry name" value="Znf_PHD"/>
</dbReference>
<comment type="subcellular location">
    <subcellularLocation>
        <location evidence="1">Nucleus</location>
    </subcellularLocation>
</comment>
<feature type="binding site" evidence="8">
    <location>
        <position position="846"/>
    </location>
    <ligand>
        <name>Zn(2+)</name>
        <dbReference type="ChEBI" id="CHEBI:29105"/>
        <label>1</label>
    </ligand>
</feature>
<evidence type="ECO:0000256" key="7">
    <source>
        <dbReference type="PIRSR" id="PIRSR628651-50"/>
    </source>
</evidence>
<organism evidence="12 13">
    <name type="scientific">Caenorhabditis auriculariae</name>
    <dbReference type="NCBI Taxonomy" id="2777116"/>
    <lineage>
        <taxon>Eukaryota</taxon>
        <taxon>Metazoa</taxon>
        <taxon>Ecdysozoa</taxon>
        <taxon>Nematoda</taxon>
        <taxon>Chromadorea</taxon>
        <taxon>Rhabditida</taxon>
        <taxon>Rhabditina</taxon>
        <taxon>Rhabditomorpha</taxon>
        <taxon>Rhabditoidea</taxon>
        <taxon>Rhabditidae</taxon>
        <taxon>Peloderinae</taxon>
        <taxon>Caenorhabditis</taxon>
    </lineage>
</organism>
<dbReference type="InterPro" id="IPR019786">
    <property type="entry name" value="Zinc_finger_PHD-type_CS"/>
</dbReference>
<evidence type="ECO:0000256" key="8">
    <source>
        <dbReference type="PIRSR" id="PIRSR628651-51"/>
    </source>
</evidence>
<feature type="binding site" evidence="8">
    <location>
        <position position="871"/>
    </location>
    <ligand>
        <name>Zn(2+)</name>
        <dbReference type="ChEBI" id="CHEBI:29105"/>
        <label>1</label>
    </ligand>
</feature>
<evidence type="ECO:0000256" key="5">
    <source>
        <dbReference type="ARBA" id="ARBA00022833"/>
    </source>
</evidence>
<accession>A0A8S1GXA7</accession>
<feature type="site" description="Histone H3K4me3 binding" evidence="7">
    <location>
        <position position="843"/>
    </location>
</feature>
<feature type="compositionally biased region" description="Basic residues" evidence="10">
    <location>
        <begin position="822"/>
        <end position="834"/>
    </location>
</feature>
<evidence type="ECO:0000256" key="2">
    <source>
        <dbReference type="ARBA" id="ARBA00010210"/>
    </source>
</evidence>
<evidence type="ECO:0000256" key="10">
    <source>
        <dbReference type="SAM" id="MobiDB-lite"/>
    </source>
</evidence>
<feature type="compositionally biased region" description="Acidic residues" evidence="10">
    <location>
        <begin position="257"/>
        <end position="356"/>
    </location>
</feature>
<dbReference type="Proteomes" id="UP000835052">
    <property type="component" value="Unassembled WGS sequence"/>
</dbReference>
<feature type="compositionally biased region" description="Low complexity" evidence="10">
    <location>
        <begin position="96"/>
        <end position="106"/>
    </location>
</feature>
<evidence type="ECO:0000256" key="6">
    <source>
        <dbReference type="ARBA" id="ARBA00023242"/>
    </source>
</evidence>
<evidence type="ECO:0000256" key="4">
    <source>
        <dbReference type="ARBA" id="ARBA00022771"/>
    </source>
</evidence>
<feature type="compositionally biased region" description="Low complexity" evidence="10">
    <location>
        <begin position="754"/>
        <end position="766"/>
    </location>
</feature>
<dbReference type="GO" id="GO:0005634">
    <property type="term" value="C:nucleus"/>
    <property type="evidence" value="ECO:0007669"/>
    <property type="project" value="UniProtKB-SubCell"/>
</dbReference>
<evidence type="ECO:0000313" key="12">
    <source>
        <dbReference type="EMBL" id="CAD6187761.1"/>
    </source>
</evidence>
<feature type="region of interest" description="Disordered" evidence="10">
    <location>
        <begin position="615"/>
        <end position="834"/>
    </location>
</feature>